<dbReference type="SUPFAM" id="SSF52540">
    <property type="entry name" value="P-loop containing nucleoside triphosphate hydrolases"/>
    <property type="match status" value="2"/>
</dbReference>
<dbReference type="Proteomes" id="UP000612585">
    <property type="component" value="Unassembled WGS sequence"/>
</dbReference>
<name>A0A8J4DZV8_9ACTN</name>
<evidence type="ECO:0000313" key="3">
    <source>
        <dbReference type="Proteomes" id="UP000612585"/>
    </source>
</evidence>
<keyword evidence="2" id="KW-0347">Helicase</keyword>
<evidence type="ECO:0000259" key="1">
    <source>
        <dbReference type="Pfam" id="PF00271"/>
    </source>
</evidence>
<dbReference type="InterPro" id="IPR001650">
    <property type="entry name" value="Helicase_C-like"/>
</dbReference>
<dbReference type="Gene3D" id="3.40.50.300">
    <property type="entry name" value="P-loop containing nucleotide triphosphate hydrolases"/>
    <property type="match status" value="2"/>
</dbReference>
<reference evidence="2" key="1">
    <citation type="submission" date="2021-01" db="EMBL/GenBank/DDBJ databases">
        <title>Whole genome shotgun sequence of Virgisporangium aurantiacum NBRC 16421.</title>
        <authorList>
            <person name="Komaki H."/>
            <person name="Tamura T."/>
        </authorList>
    </citation>
    <scope>NUCLEOTIDE SEQUENCE</scope>
    <source>
        <strain evidence="2">NBRC 16421</strain>
    </source>
</reference>
<dbReference type="Pfam" id="PF00271">
    <property type="entry name" value="Helicase_C"/>
    <property type="match status" value="1"/>
</dbReference>
<feature type="domain" description="Helicase C-terminal" evidence="1">
    <location>
        <begin position="873"/>
        <end position="918"/>
    </location>
</feature>
<dbReference type="GO" id="GO:0004386">
    <property type="term" value="F:helicase activity"/>
    <property type="evidence" value="ECO:0007669"/>
    <property type="project" value="UniProtKB-KW"/>
</dbReference>
<keyword evidence="2" id="KW-0547">Nucleotide-binding</keyword>
<keyword evidence="3" id="KW-1185">Reference proteome</keyword>
<protein>
    <submittedName>
        <fullName evidence="2">Helicase</fullName>
    </submittedName>
</protein>
<dbReference type="AlphaFoldDB" id="A0A8J4DZV8"/>
<accession>A0A8J4DZV8</accession>
<evidence type="ECO:0000313" key="2">
    <source>
        <dbReference type="EMBL" id="GIJ56096.1"/>
    </source>
</evidence>
<keyword evidence="2" id="KW-0378">Hydrolase</keyword>
<dbReference type="RefSeq" id="WP_203993840.1">
    <property type="nucleotide sequence ID" value="NZ_BOPG01000023.1"/>
</dbReference>
<dbReference type="EMBL" id="BOPG01000023">
    <property type="protein sequence ID" value="GIJ56096.1"/>
    <property type="molecule type" value="Genomic_DNA"/>
</dbReference>
<proteinExistence type="predicted"/>
<dbReference type="InterPro" id="IPR027417">
    <property type="entry name" value="P-loop_NTPase"/>
</dbReference>
<comment type="caution">
    <text evidence="2">The sequence shown here is derived from an EMBL/GenBank/DDBJ whole genome shotgun (WGS) entry which is preliminary data.</text>
</comment>
<gene>
    <name evidence="2" type="ORF">Vau01_036120</name>
</gene>
<keyword evidence="2" id="KW-0067">ATP-binding</keyword>
<organism evidence="2 3">
    <name type="scientific">Virgisporangium aurantiacum</name>
    <dbReference type="NCBI Taxonomy" id="175570"/>
    <lineage>
        <taxon>Bacteria</taxon>
        <taxon>Bacillati</taxon>
        <taxon>Actinomycetota</taxon>
        <taxon>Actinomycetes</taxon>
        <taxon>Micromonosporales</taxon>
        <taxon>Micromonosporaceae</taxon>
        <taxon>Virgisporangium</taxon>
    </lineage>
</organism>
<sequence length="1036" mass="115101">MTRYDSAPIMAGLKDFQRATVAHVMDRYFGADPGNRFLVADETGLGKSVVARGVIAQMLERLQDDDLVERIDVVYVCSNQDIAKQNARRLLVTSGENVIPLTSRLTMLAADIDKLTAAEPAGGKPLNLVAFTPGTSFDKGLRTGKAEERAMLLLMLDSANSWDGWRLRAAHRGLQGGVGDPDRFAEVCWNLWNRLGKQVNESISSDFLERARKDGLLARFEALLDGIGRRQTLPEELKPEARELIGDLRTALALAGVHALRPSLIVLDEFQRFRYLLDPEQPTEGAELAQQLFSYPDARVLLLSATPYKPFTFAEESAAGEDHYADFQRMLRFLTPDSYWHDKVATAFRVYREALIAGRPCGDVRDTLRQLLLRVMCRTERPAPAQNDMLREFAPQATEIRERDMIGYAALRRLAKRLDAPMTVEYWKSAPYFLNFVDGYRLGEKVRAEVEGLSADERLELVRSTQLISRRAVERDAEIDLGNGRLRQLAADTVERGWWQLLWMPPSMPYYELGEPFAAVARVGMTKRLLFSSWNATPTAVAALLSYEADRRIVRKKLSHTDAVENRRRRARLDYRIDGDRPAAMSTLALFWPHPGLAELCDPLEAARWQPDQVPNLSAVEAAFAQRVRLGAPRGDRGGEAQAWESVFGWPGAVPDGLTTASAGSALGKVAKEESEAATGLERHVAHAIDGSQDHVVPEEVLNDVVTIAAHGPGNVAWRSLGRILGGPNTVTAEGHWRAAAVIASGLRSTFNRDKAMLLLDQLYPDIPYWQAVLRYCAAGGLQAVMDEHVHNVQSSMSDLPLTDETLLQVAATVHDALTMRPAQHEAFDPLDPENPIKLPGRFAVRYGGRANDVADAQRQSEVRVAFNSPFWPFVVATTSTGQEGIDFHVWCSAVVHWNTPANPVDFEQREGRVHRFGGHAIRRNIATAHRAEALRSDRPDVWEAAFDAARAVDSGLGDFAPYWVYPGPAKIERHVLPYPLSRDLPRLDRLKTDLVHYRLAFGQPRQEDLLALIAHDGAEGNGVAAEAIDLQPGPE</sequence>